<dbReference type="AlphaFoldDB" id="A0A1F5Z413"/>
<sequence>MLEHRFLRKIDRYFRNNNTVFAKTLDKICPKSGQEYLNSAFKKKMESIIPKTAVIFTRPLTGYAARQISKDGHEGYFESPRVGNIGKIFYIRKIRTMPAGTKNNEELNFLTRRLPPEDDPRVNGKLKRFLRMFELDELPELEDLANGNTEFGLIGRRPASPKTKEDIDKYKPQNYSQWDQTYFTTPLGIFSLNSAVNPHRKDPLTRIRLDLFQSMPENQNIHMDTYILLRTGLMMLDKAVSKLEEIRESN</sequence>
<evidence type="ECO:0000313" key="3">
    <source>
        <dbReference type="EMBL" id="OGG07181.1"/>
    </source>
</evidence>
<dbReference type="Pfam" id="PF02397">
    <property type="entry name" value="Bac_transf"/>
    <property type="match status" value="1"/>
</dbReference>
<dbReference type="PANTHER" id="PTHR30576:SF0">
    <property type="entry name" value="UNDECAPRENYL-PHOSPHATE N-ACETYLGALACTOSAMINYL 1-PHOSPHATE TRANSFERASE-RELATED"/>
    <property type="match status" value="1"/>
</dbReference>
<organism evidence="3 4">
    <name type="scientific">Candidatus Gottesmanbacteria bacterium RIFCSPHIGHO2_01_FULL_40_15</name>
    <dbReference type="NCBI Taxonomy" id="1798376"/>
    <lineage>
        <taxon>Bacteria</taxon>
        <taxon>Candidatus Gottesmaniibacteriota</taxon>
    </lineage>
</organism>
<dbReference type="EMBL" id="MFJF01000010">
    <property type="protein sequence ID" value="OGG07181.1"/>
    <property type="molecule type" value="Genomic_DNA"/>
</dbReference>
<evidence type="ECO:0000259" key="2">
    <source>
        <dbReference type="Pfam" id="PF02397"/>
    </source>
</evidence>
<gene>
    <name evidence="3" type="ORF">A2777_04870</name>
</gene>
<dbReference type="GO" id="GO:0016780">
    <property type="term" value="F:phosphotransferase activity, for other substituted phosphate groups"/>
    <property type="evidence" value="ECO:0007669"/>
    <property type="project" value="TreeGrafter"/>
</dbReference>
<dbReference type="PANTHER" id="PTHR30576">
    <property type="entry name" value="COLANIC BIOSYNTHESIS UDP-GLUCOSE LIPID CARRIER TRANSFERASE"/>
    <property type="match status" value="1"/>
</dbReference>
<accession>A0A1F5Z413</accession>
<evidence type="ECO:0000256" key="1">
    <source>
        <dbReference type="ARBA" id="ARBA00006464"/>
    </source>
</evidence>
<protein>
    <recommendedName>
        <fullName evidence="2">Bacterial sugar transferase domain-containing protein</fullName>
    </recommendedName>
</protein>
<evidence type="ECO:0000313" key="4">
    <source>
        <dbReference type="Proteomes" id="UP000177354"/>
    </source>
</evidence>
<feature type="domain" description="Bacterial sugar transferase" evidence="2">
    <location>
        <begin position="47"/>
        <end position="236"/>
    </location>
</feature>
<dbReference type="InterPro" id="IPR003362">
    <property type="entry name" value="Bact_transf"/>
</dbReference>
<comment type="similarity">
    <text evidence="1">Belongs to the bacterial sugar transferase family.</text>
</comment>
<name>A0A1F5Z413_9BACT</name>
<comment type="caution">
    <text evidence="3">The sequence shown here is derived from an EMBL/GenBank/DDBJ whole genome shotgun (WGS) entry which is preliminary data.</text>
</comment>
<reference evidence="3 4" key="1">
    <citation type="journal article" date="2016" name="Nat. Commun.">
        <title>Thousands of microbial genomes shed light on interconnected biogeochemical processes in an aquifer system.</title>
        <authorList>
            <person name="Anantharaman K."/>
            <person name="Brown C.T."/>
            <person name="Hug L.A."/>
            <person name="Sharon I."/>
            <person name="Castelle C.J."/>
            <person name="Probst A.J."/>
            <person name="Thomas B.C."/>
            <person name="Singh A."/>
            <person name="Wilkins M.J."/>
            <person name="Karaoz U."/>
            <person name="Brodie E.L."/>
            <person name="Williams K.H."/>
            <person name="Hubbard S.S."/>
            <person name="Banfield J.F."/>
        </authorList>
    </citation>
    <scope>NUCLEOTIDE SEQUENCE [LARGE SCALE GENOMIC DNA]</scope>
</reference>
<dbReference type="Proteomes" id="UP000177354">
    <property type="component" value="Unassembled WGS sequence"/>
</dbReference>
<proteinExistence type="inferred from homology"/>